<evidence type="ECO:0000256" key="1">
    <source>
        <dbReference type="ARBA" id="ARBA00006252"/>
    </source>
</evidence>
<feature type="domain" description="Flavodoxin-like fold" evidence="3">
    <location>
        <begin position="1"/>
        <end position="135"/>
    </location>
</feature>
<dbReference type="SUPFAM" id="SSF52218">
    <property type="entry name" value="Flavoproteins"/>
    <property type="match status" value="1"/>
</dbReference>
<dbReference type="PANTHER" id="PTHR10204:SF34">
    <property type="entry name" value="NAD(P)H DEHYDROGENASE [QUINONE] 1 ISOFORM 1"/>
    <property type="match status" value="1"/>
</dbReference>
<dbReference type="Proteomes" id="UP000705379">
    <property type="component" value="Unassembled WGS sequence"/>
</dbReference>
<dbReference type="GO" id="GO:0005829">
    <property type="term" value="C:cytosol"/>
    <property type="evidence" value="ECO:0007669"/>
    <property type="project" value="TreeGrafter"/>
</dbReference>
<comment type="caution">
    <text evidence="4">The sequence shown here is derived from an EMBL/GenBank/DDBJ whole genome shotgun (WGS) entry which is preliminary data.</text>
</comment>
<dbReference type="RefSeq" id="WP_213217984.1">
    <property type="nucleotide sequence ID" value="NZ_QTKU01000006.1"/>
</dbReference>
<dbReference type="EMBL" id="QTKU01000006">
    <property type="protein sequence ID" value="MBS8262647.1"/>
    <property type="molecule type" value="Genomic_DNA"/>
</dbReference>
<gene>
    <name evidence="4" type="ORF">DYI23_20645</name>
</gene>
<dbReference type="PANTHER" id="PTHR10204">
    <property type="entry name" value="NAD P H OXIDOREDUCTASE-RELATED"/>
    <property type="match status" value="1"/>
</dbReference>
<accession>A0A944CHF0</accession>
<reference evidence="4" key="1">
    <citation type="submission" date="2018-08" db="EMBL/GenBank/DDBJ databases">
        <authorList>
            <person name="Jin W."/>
            <person name="Wang H."/>
            <person name="Yang Y."/>
            <person name="Li M."/>
            <person name="Liu J."/>
        </authorList>
    </citation>
    <scope>NUCLEOTIDE SEQUENCE</scope>
    <source>
        <strain evidence="4">AESS21</strain>
    </source>
</reference>
<dbReference type="Gene3D" id="3.40.50.360">
    <property type="match status" value="1"/>
</dbReference>
<organism evidence="4 5">
    <name type="scientific">Roseibium polysiphoniae</name>
    <dbReference type="NCBI Taxonomy" id="2571221"/>
    <lineage>
        <taxon>Bacteria</taxon>
        <taxon>Pseudomonadati</taxon>
        <taxon>Pseudomonadota</taxon>
        <taxon>Alphaproteobacteria</taxon>
        <taxon>Hyphomicrobiales</taxon>
        <taxon>Stappiaceae</taxon>
        <taxon>Roseibium</taxon>
    </lineage>
</organism>
<dbReference type="GO" id="GO:0003955">
    <property type="term" value="F:NAD(P)H dehydrogenase (quinone) activity"/>
    <property type="evidence" value="ECO:0007669"/>
    <property type="project" value="TreeGrafter"/>
</dbReference>
<evidence type="ECO:0000313" key="4">
    <source>
        <dbReference type="EMBL" id="MBS8262647.1"/>
    </source>
</evidence>
<sequence>MRVLVLFAHPVETSFGAALHQQVLSSLREAGHEVDDLDLYGDDFDPRLTREERLGYHELDTNTSSVADYVERLQKADALVIVTPVWNFGYPAILKGFFDRVFLPGVSFEMKDGKVAPCLHNIKKLAVVTTYGGSRLRAFLVGDPPRKIATRVLRATIKPAAPISYHALYDMNRRTQAEREAFLALVAAKMEAF</sequence>
<protein>
    <submittedName>
        <fullName evidence="4">Flavodoxin family protein</fullName>
    </submittedName>
</protein>
<dbReference type="AlphaFoldDB" id="A0A944CHF0"/>
<evidence type="ECO:0000259" key="3">
    <source>
        <dbReference type="Pfam" id="PF02525"/>
    </source>
</evidence>
<proteinExistence type="inferred from homology"/>
<keyword evidence="2" id="KW-0560">Oxidoreductase</keyword>
<dbReference type="Pfam" id="PF02525">
    <property type="entry name" value="Flavodoxin_2"/>
    <property type="match status" value="1"/>
</dbReference>
<dbReference type="InterPro" id="IPR051545">
    <property type="entry name" value="NAD(P)H_dehydrogenase_qn"/>
</dbReference>
<evidence type="ECO:0000313" key="5">
    <source>
        <dbReference type="Proteomes" id="UP000705379"/>
    </source>
</evidence>
<comment type="similarity">
    <text evidence="1">Belongs to the NAD(P)H dehydrogenase (quinone) family.</text>
</comment>
<dbReference type="InterPro" id="IPR003680">
    <property type="entry name" value="Flavodoxin_fold"/>
</dbReference>
<name>A0A944CHF0_9HYPH</name>
<reference evidence="4" key="2">
    <citation type="journal article" date="2021" name="Microorganisms">
        <title>Bacterial Dimethylsulfoniopropionate Biosynthesis in the East China Sea.</title>
        <authorList>
            <person name="Liu J."/>
            <person name="Zhang Y."/>
            <person name="Liu J."/>
            <person name="Zhong H."/>
            <person name="Williams B.T."/>
            <person name="Zheng Y."/>
            <person name="Curson A.R.J."/>
            <person name="Sun C."/>
            <person name="Sun H."/>
            <person name="Song D."/>
            <person name="Wagner Mackenzie B."/>
            <person name="Bermejo Martinez A."/>
            <person name="Todd J.D."/>
            <person name="Zhang X.H."/>
        </authorList>
    </citation>
    <scope>NUCLEOTIDE SEQUENCE</scope>
    <source>
        <strain evidence="4">AESS21</strain>
    </source>
</reference>
<evidence type="ECO:0000256" key="2">
    <source>
        <dbReference type="ARBA" id="ARBA00023002"/>
    </source>
</evidence>
<dbReference type="InterPro" id="IPR029039">
    <property type="entry name" value="Flavoprotein-like_sf"/>
</dbReference>